<dbReference type="FunFam" id="3.20.20.140:FF:000035">
    <property type="entry name" value="Probable amp deaminase"/>
    <property type="match status" value="1"/>
</dbReference>
<dbReference type="FunCoup" id="A0A6I8TVF4">
    <property type="interactions" value="1733"/>
</dbReference>
<dbReference type="Proteomes" id="UP000008820">
    <property type="component" value="Chromosome 1"/>
</dbReference>
<dbReference type="Pfam" id="PF19326">
    <property type="entry name" value="AMP_deaminase"/>
    <property type="match status" value="1"/>
</dbReference>
<evidence type="ECO:0000256" key="10">
    <source>
        <dbReference type="SAM" id="MobiDB-lite"/>
    </source>
</evidence>
<evidence type="ECO:0000256" key="7">
    <source>
        <dbReference type="ARBA" id="ARBA00023080"/>
    </source>
</evidence>
<dbReference type="InterPro" id="IPR032466">
    <property type="entry name" value="Metal_Hydrolase"/>
</dbReference>
<evidence type="ECO:0000256" key="4">
    <source>
        <dbReference type="ARBA" id="ARBA00022723"/>
    </source>
</evidence>
<dbReference type="GO" id="GO:0046872">
    <property type="term" value="F:metal ion binding"/>
    <property type="evidence" value="ECO:0007669"/>
    <property type="project" value="UniProtKB-KW"/>
</dbReference>
<evidence type="ECO:0000256" key="9">
    <source>
        <dbReference type="PIRNR" id="PIRNR001251"/>
    </source>
</evidence>
<gene>
    <name evidence="11" type="primary">5579456</name>
</gene>
<name>A0A6I8TVF4_AEDAE</name>
<keyword evidence="4 9" id="KW-0479">Metal-binding</keyword>
<evidence type="ECO:0000313" key="11">
    <source>
        <dbReference type="EnsemblMetazoa" id="AAEL019656-PG"/>
    </source>
</evidence>
<keyword evidence="6" id="KW-0862">Zinc</keyword>
<dbReference type="NCBIfam" id="TIGR01429">
    <property type="entry name" value="AMP_deaminase"/>
    <property type="match status" value="1"/>
</dbReference>
<keyword evidence="7" id="KW-0546">Nucleotide metabolism</keyword>
<dbReference type="PIRSF" id="PIRSF001251">
    <property type="entry name" value="AMP_deaminase_met"/>
    <property type="match status" value="1"/>
</dbReference>
<proteinExistence type="inferred from homology"/>
<dbReference type="EC" id="3.5.4.6" evidence="9"/>
<dbReference type="AlphaFoldDB" id="A0A6I8TVF4"/>
<dbReference type="GO" id="GO:0005829">
    <property type="term" value="C:cytosol"/>
    <property type="evidence" value="ECO:0007669"/>
    <property type="project" value="TreeGrafter"/>
</dbReference>
<dbReference type="OrthoDB" id="1723809at2759"/>
<dbReference type="PROSITE" id="PS00485">
    <property type="entry name" value="A_DEAMINASE"/>
    <property type="match status" value="1"/>
</dbReference>
<dbReference type="InterPro" id="IPR006329">
    <property type="entry name" value="AMPD"/>
</dbReference>
<feature type="region of interest" description="Disordered" evidence="10">
    <location>
        <begin position="242"/>
        <end position="261"/>
    </location>
</feature>
<dbReference type="GO" id="GO:0003876">
    <property type="term" value="F:AMP deaminase activity"/>
    <property type="evidence" value="ECO:0007669"/>
    <property type="project" value="UniProtKB-EC"/>
</dbReference>
<dbReference type="FunFam" id="4.10.800.20:FF:000001">
    <property type="entry name" value="AMP deaminase"/>
    <property type="match status" value="1"/>
</dbReference>
<evidence type="ECO:0000256" key="5">
    <source>
        <dbReference type="ARBA" id="ARBA00022801"/>
    </source>
</evidence>
<keyword evidence="5 9" id="KW-0378">Hydrolase</keyword>
<comment type="function">
    <text evidence="8">AMP deaminase plays a critical role in energy metabolism. Catalyzes the deamination of AMP to IMP and plays an important role in the purine nucleotide cycle.</text>
</comment>
<dbReference type="Gene3D" id="4.10.800.20">
    <property type="match status" value="1"/>
</dbReference>
<dbReference type="InterPro" id="IPR006650">
    <property type="entry name" value="A/AMP_deam_AS"/>
</dbReference>
<dbReference type="GO" id="GO:0032264">
    <property type="term" value="P:IMP salvage"/>
    <property type="evidence" value="ECO:0007669"/>
    <property type="project" value="UniProtKB-UniPathway"/>
</dbReference>
<evidence type="ECO:0000256" key="6">
    <source>
        <dbReference type="ARBA" id="ARBA00022833"/>
    </source>
</evidence>
<dbReference type="Gene3D" id="3.20.20.140">
    <property type="entry name" value="Metal-dependent hydrolases"/>
    <property type="match status" value="1"/>
</dbReference>
<reference evidence="11" key="2">
    <citation type="submission" date="2020-05" db="UniProtKB">
        <authorList>
            <consortium name="EnsemblMetazoa"/>
        </authorList>
    </citation>
    <scope>IDENTIFICATION</scope>
    <source>
        <strain evidence="11">LVP_AGWG</strain>
    </source>
</reference>
<protein>
    <recommendedName>
        <fullName evidence="9">AMP deaminase</fullName>
        <ecNumber evidence="9">3.5.4.6</ecNumber>
    </recommendedName>
</protein>
<dbReference type="UniPathway" id="UPA00591">
    <property type="reaction ID" value="UER00663"/>
</dbReference>
<keyword evidence="12" id="KW-1185">Reference proteome</keyword>
<dbReference type="GO" id="GO:0046033">
    <property type="term" value="P:AMP metabolic process"/>
    <property type="evidence" value="ECO:0007669"/>
    <property type="project" value="TreeGrafter"/>
</dbReference>
<organism evidence="11 12">
    <name type="scientific">Aedes aegypti</name>
    <name type="common">Yellowfever mosquito</name>
    <name type="synonym">Culex aegypti</name>
    <dbReference type="NCBI Taxonomy" id="7159"/>
    <lineage>
        <taxon>Eukaryota</taxon>
        <taxon>Metazoa</taxon>
        <taxon>Ecdysozoa</taxon>
        <taxon>Arthropoda</taxon>
        <taxon>Hexapoda</taxon>
        <taxon>Insecta</taxon>
        <taxon>Pterygota</taxon>
        <taxon>Neoptera</taxon>
        <taxon>Endopterygota</taxon>
        <taxon>Diptera</taxon>
        <taxon>Nematocera</taxon>
        <taxon>Culicoidea</taxon>
        <taxon>Culicidae</taxon>
        <taxon>Culicinae</taxon>
        <taxon>Aedini</taxon>
        <taxon>Aedes</taxon>
        <taxon>Stegomyia</taxon>
    </lineage>
</organism>
<evidence type="ECO:0000256" key="1">
    <source>
        <dbReference type="ARBA" id="ARBA00001947"/>
    </source>
</evidence>
<dbReference type="CDD" id="cd01319">
    <property type="entry name" value="AMPD"/>
    <property type="match status" value="1"/>
</dbReference>
<comment type="catalytic activity">
    <reaction evidence="9">
        <text>AMP + H2O + H(+) = IMP + NH4(+)</text>
        <dbReference type="Rhea" id="RHEA:14777"/>
        <dbReference type="ChEBI" id="CHEBI:15377"/>
        <dbReference type="ChEBI" id="CHEBI:15378"/>
        <dbReference type="ChEBI" id="CHEBI:28938"/>
        <dbReference type="ChEBI" id="CHEBI:58053"/>
        <dbReference type="ChEBI" id="CHEBI:456215"/>
        <dbReference type="EC" id="3.5.4.6"/>
    </reaction>
</comment>
<evidence type="ECO:0000256" key="2">
    <source>
        <dbReference type="ARBA" id="ARBA00004955"/>
    </source>
</evidence>
<dbReference type="SUPFAM" id="SSF51556">
    <property type="entry name" value="Metallo-dependent hydrolases"/>
    <property type="match status" value="1"/>
</dbReference>
<comment type="similarity">
    <text evidence="3 9">Belongs to the metallo-dependent hydrolases superfamily. Adenosine and AMP deaminases family.</text>
</comment>
<reference evidence="11 12" key="1">
    <citation type="submission" date="2017-06" db="EMBL/GenBank/DDBJ databases">
        <title>Aedes aegypti genome working group (AGWG) sequencing and assembly.</title>
        <authorList>
            <consortium name="Aedes aegypti Genome Working Group (AGWG)"/>
            <person name="Matthews B.J."/>
        </authorList>
    </citation>
    <scope>NUCLEOTIDE SEQUENCE [LARGE SCALE GENOMIC DNA]</scope>
    <source>
        <strain evidence="11 12">LVP_AGWG</strain>
    </source>
</reference>
<accession>A0A6I8TVF4</accession>
<evidence type="ECO:0000313" key="12">
    <source>
        <dbReference type="Proteomes" id="UP000008820"/>
    </source>
</evidence>
<dbReference type="EnsemblMetazoa" id="AAEL019656-RG">
    <property type="protein sequence ID" value="AAEL019656-PG"/>
    <property type="gene ID" value="AAEL019656"/>
</dbReference>
<dbReference type="PANTHER" id="PTHR11359">
    <property type="entry name" value="AMP DEAMINASE"/>
    <property type="match status" value="1"/>
</dbReference>
<dbReference type="InParanoid" id="A0A6I8TVF4"/>
<comment type="cofactor">
    <cofactor evidence="1 9">
        <name>Zn(2+)</name>
        <dbReference type="ChEBI" id="CHEBI:29105"/>
    </cofactor>
</comment>
<comment type="pathway">
    <text evidence="2">Purine metabolism; IMP biosynthesis via salvage pathway; IMP from AMP: step 1/1.</text>
</comment>
<sequence>MRSYSKIAFVSTAPAVVKRTPASASAATEGMAHQGYPKSKEINFNKQDSRTALQVLSDQRLIETLKRIDSSESADEPVQGNESPGIHTSTGAGAGGGGGVGVATALGGALSLSQENLAAGLPNEISAPYEVPQFPIEQIENKLQLQRQLNAKVMEQDRHSVAAEIHPDEHLPFDEHDFVAHFQRVSISGEDTSGVPLDDLERASALLVKALELREKYMRNSYQSFPQTTGRFLKSTRPERYAHQEKKSIADHPVNPPQSTQSPWLIEFPEDCNYDIRSNAGVFEVFSSSEAKEPLPYEYTKLPEFVQDMQMMCSMIADGPLKSFCYRRLSYLYSKFQLHVLLNELRELASQKAVPHRDFYNIRKVDTHIHAASCMNQKHLLRFIKKTLKNYADEVVTVTKGQQMTLSQVFQSMNLTTYDLTVDMLDVHADRNTFHRFDKFNAKYNPIGESRLREVFLKTDNYLNGKYFANIIKEVASDFEESKYQNAELRLSIYGKSPDEWHKLAKWAIEGNVYSDNIRWLIQIPRLYDIFKTNKLMNSFQQILENVFKPLFDATNNPSQYPELHKFLQYVIGFDSVDDESKPENPLFDGDVTTPDQWTDDENPPYAYYIYYMYANMTVLNHFRSERGMNTFVLRPHCGEAGPVQHLVCGYLMAENISHGLLLRKVPVLQYLYYLAQIGIAMSPLSNNSLFLNYDRNPFPEYLARGLVVSLSTDDPLQFHYTKEPLMEEYSIAAQVWKLSSCDMCELARNSVLMSGFPHKMKQHWLGPNYTREGVAGNDITRTNVPDIRVAFRYESLLDELSNIFKVNNERTLGLAVSN</sequence>
<evidence type="ECO:0000256" key="8">
    <source>
        <dbReference type="ARBA" id="ARBA00054146"/>
    </source>
</evidence>
<evidence type="ECO:0000256" key="3">
    <source>
        <dbReference type="ARBA" id="ARBA00006676"/>
    </source>
</evidence>
<feature type="region of interest" description="Disordered" evidence="10">
    <location>
        <begin position="67"/>
        <end position="94"/>
    </location>
</feature>
<dbReference type="PANTHER" id="PTHR11359:SF0">
    <property type="entry name" value="AMP DEAMINASE"/>
    <property type="match status" value="1"/>
</dbReference>